<dbReference type="AlphaFoldDB" id="A0A485KXK7"/>
<protein>
    <submittedName>
        <fullName evidence="2">Aste57867_12688 protein</fullName>
    </submittedName>
</protein>
<keyword evidence="3" id="KW-1185">Reference proteome</keyword>
<dbReference type="Gene3D" id="3.30.559.10">
    <property type="entry name" value="Chloramphenicol acetyltransferase-like domain"/>
    <property type="match status" value="1"/>
</dbReference>
<reference evidence="1" key="2">
    <citation type="submission" date="2019-06" db="EMBL/GenBank/DDBJ databases">
        <title>Genomics analysis of Aphanomyces spp. identifies a new class of oomycete effector associated with host adaptation.</title>
        <authorList>
            <person name="Gaulin E."/>
        </authorList>
    </citation>
    <scope>NUCLEOTIDE SEQUENCE</scope>
    <source>
        <strain evidence="1">CBS 578.67</strain>
    </source>
</reference>
<evidence type="ECO:0000313" key="2">
    <source>
        <dbReference type="EMBL" id="VFT89538.1"/>
    </source>
</evidence>
<dbReference type="OrthoDB" id="418976at2759"/>
<dbReference type="InterPro" id="IPR023213">
    <property type="entry name" value="CAT-like_dom_sf"/>
</dbReference>
<dbReference type="Proteomes" id="UP000332933">
    <property type="component" value="Unassembled WGS sequence"/>
</dbReference>
<dbReference type="SUPFAM" id="SSF52777">
    <property type="entry name" value="CoA-dependent acyltransferases"/>
    <property type="match status" value="1"/>
</dbReference>
<organism evidence="2 3">
    <name type="scientific">Aphanomyces stellatus</name>
    <dbReference type="NCBI Taxonomy" id="120398"/>
    <lineage>
        <taxon>Eukaryota</taxon>
        <taxon>Sar</taxon>
        <taxon>Stramenopiles</taxon>
        <taxon>Oomycota</taxon>
        <taxon>Saprolegniomycetes</taxon>
        <taxon>Saprolegniales</taxon>
        <taxon>Verrucalvaceae</taxon>
        <taxon>Aphanomyces</taxon>
    </lineage>
</organism>
<accession>A0A485KXK7</accession>
<name>A0A485KXK7_9STRA</name>
<sequence length="399" mass="42975">MMATPTPNTLLPLLPTELYLKNTPAVSAINFFDIHSKASSSAVVDHLQSRLDAIGIANPWLSGRLVATAGGSVSLDYSAPTRLVLDQVSLPHLEPNMPYDALLAAVEPFKVDRGAELLASASSPPLFRVVWISISPTSAALYISLSHMVGDGYTYYRLCEMLGEAAAVMALTPARVADFVALVRADNDTMALHRSVSMLCNMATTVLVSAAPTTSVHTISAEWVASEKANAASSFVSTNDVITSWFFRKCHADVGFMVRNMRGRLPRITHDLAGNYGSIVGYQPPDFATPDDIRASIAPGRRVHSGPFPYMFTKTTAMITSWASLYRPVTLATWCTNVAHFPCATASHIAPYTNTAVVFRKTKESLGVIMRTRTVDTDTVDPAWAPSTTKTMPSVAASS</sequence>
<proteinExistence type="predicted"/>
<dbReference type="EMBL" id="CAADRA010005407">
    <property type="protein sequence ID" value="VFT89538.1"/>
    <property type="molecule type" value="Genomic_DNA"/>
</dbReference>
<reference evidence="2 3" key="1">
    <citation type="submission" date="2019-03" db="EMBL/GenBank/DDBJ databases">
        <authorList>
            <person name="Gaulin E."/>
            <person name="Dumas B."/>
        </authorList>
    </citation>
    <scope>NUCLEOTIDE SEQUENCE [LARGE SCALE GENOMIC DNA]</scope>
    <source>
        <strain evidence="2">CBS 568.67</strain>
    </source>
</reference>
<gene>
    <name evidence="2" type="primary">Aste57867_12688</name>
    <name evidence="1" type="ORF">As57867_012641</name>
    <name evidence="2" type="ORF">ASTE57867_12688</name>
</gene>
<evidence type="ECO:0000313" key="1">
    <source>
        <dbReference type="EMBL" id="KAF0696566.1"/>
    </source>
</evidence>
<evidence type="ECO:0000313" key="3">
    <source>
        <dbReference type="Proteomes" id="UP000332933"/>
    </source>
</evidence>
<dbReference type="EMBL" id="VJMH01005386">
    <property type="protein sequence ID" value="KAF0696566.1"/>
    <property type="molecule type" value="Genomic_DNA"/>
</dbReference>